<dbReference type="CDD" id="cd01299">
    <property type="entry name" value="Met_dep_hydrolase_A"/>
    <property type="match status" value="1"/>
</dbReference>
<evidence type="ECO:0000313" key="2">
    <source>
        <dbReference type="EMBL" id="MFK4271786.1"/>
    </source>
</evidence>
<dbReference type="Proteomes" id="UP001620295">
    <property type="component" value="Unassembled WGS sequence"/>
</dbReference>
<evidence type="ECO:0000259" key="1">
    <source>
        <dbReference type="Pfam" id="PF01979"/>
    </source>
</evidence>
<protein>
    <submittedName>
        <fullName evidence="2">Amidohydrolase family protein</fullName>
    </submittedName>
</protein>
<dbReference type="RefSeq" id="WP_404748534.1">
    <property type="nucleotide sequence ID" value="NZ_JBJDQH010000020.1"/>
</dbReference>
<dbReference type="Gene3D" id="3.20.20.140">
    <property type="entry name" value="Metal-dependent hydrolases"/>
    <property type="match status" value="1"/>
</dbReference>
<comment type="caution">
    <text evidence="2">The sequence shown here is derived from an EMBL/GenBank/DDBJ whole genome shotgun (WGS) entry which is preliminary data.</text>
</comment>
<gene>
    <name evidence="2" type="ORF">ACI2L5_43850</name>
</gene>
<feature type="domain" description="Amidohydrolase-related" evidence="1">
    <location>
        <begin position="69"/>
        <end position="414"/>
    </location>
</feature>
<dbReference type="PANTHER" id="PTHR43135:SF3">
    <property type="entry name" value="ALPHA-D-RIBOSE 1-METHYLPHOSPHONATE 5-TRIPHOSPHATE DIPHOSPHATASE"/>
    <property type="match status" value="1"/>
</dbReference>
<dbReference type="InterPro" id="IPR057744">
    <property type="entry name" value="OTAase-like"/>
</dbReference>
<dbReference type="InterPro" id="IPR006680">
    <property type="entry name" value="Amidohydro-rel"/>
</dbReference>
<dbReference type="SUPFAM" id="SSF51338">
    <property type="entry name" value="Composite domain of metallo-dependent hydrolases"/>
    <property type="match status" value="1"/>
</dbReference>
<name>A0ABW8M0V4_9ACTN</name>
<dbReference type="Gene3D" id="2.30.40.10">
    <property type="entry name" value="Urease, subunit C, domain 1"/>
    <property type="match status" value="1"/>
</dbReference>
<dbReference type="SUPFAM" id="SSF51556">
    <property type="entry name" value="Metallo-dependent hydrolases"/>
    <property type="match status" value="1"/>
</dbReference>
<dbReference type="InterPro" id="IPR032466">
    <property type="entry name" value="Metal_Hydrolase"/>
</dbReference>
<dbReference type="Pfam" id="PF01979">
    <property type="entry name" value="Amidohydro_1"/>
    <property type="match status" value="1"/>
</dbReference>
<dbReference type="EMBL" id="JBJDQH010000020">
    <property type="protein sequence ID" value="MFK4271786.1"/>
    <property type="molecule type" value="Genomic_DNA"/>
</dbReference>
<proteinExistence type="predicted"/>
<dbReference type="PANTHER" id="PTHR43135">
    <property type="entry name" value="ALPHA-D-RIBOSE 1-METHYLPHOSPHONATE 5-TRIPHOSPHATE DIPHOSPHATASE"/>
    <property type="match status" value="1"/>
</dbReference>
<dbReference type="InterPro" id="IPR051781">
    <property type="entry name" value="Metallo-dep_Hydrolase"/>
</dbReference>
<evidence type="ECO:0000313" key="3">
    <source>
        <dbReference type="Proteomes" id="UP001620295"/>
    </source>
</evidence>
<sequence>MRQDEYAPAPTLLLRNVTVVDGSAESPAPGRDVLVEGDRIRAVAPTGTLDVPAVVSPARLRILEAAGRTLLPGFFDCHVHVSTSPEAARFDTVLAPESLLTLRSVPALSATLDAGITSARDLAGADSGFRDALDAGYVRGPKLQIALRILSITGGHGDWRTVTGTPLDSGPGAGAVADSPDEFVRATREVVRQGADWVKVAATGGMTGPRRAPESGGLTEAELRAVVTEAERHGVVGVAAHAQGAAGITAAVRAGVRSIEHGYLVDDATLDEMGERGTYLVPTLSALTRPVRQDGPPHLVEQRRRLRETALERLSIALTSGVPVVLGTDAGIAPHGRNLRELALLVRLGLSPATAIAAGTCVAARMCRLDDEVGTVRAGLRADLVLTDVDPLTDIAALGELDAIRTVIQGGRVVKDVASDLGAGQERAA</sequence>
<organism evidence="2 3">
    <name type="scientific">Streptomyces milbemycinicus</name>
    <dbReference type="NCBI Taxonomy" id="476552"/>
    <lineage>
        <taxon>Bacteria</taxon>
        <taxon>Bacillati</taxon>
        <taxon>Actinomycetota</taxon>
        <taxon>Actinomycetes</taxon>
        <taxon>Kitasatosporales</taxon>
        <taxon>Streptomycetaceae</taxon>
        <taxon>Streptomyces</taxon>
    </lineage>
</organism>
<keyword evidence="3" id="KW-1185">Reference proteome</keyword>
<reference evidence="2 3" key="1">
    <citation type="submission" date="2024-11" db="EMBL/GenBank/DDBJ databases">
        <title>The Natural Products Discovery Center: Release of the First 8490 Sequenced Strains for Exploring Actinobacteria Biosynthetic Diversity.</title>
        <authorList>
            <person name="Kalkreuter E."/>
            <person name="Kautsar S.A."/>
            <person name="Yang D."/>
            <person name="Bader C.D."/>
            <person name="Teijaro C.N."/>
            <person name="Fluegel L."/>
            <person name="Davis C.M."/>
            <person name="Simpson J.R."/>
            <person name="Lauterbach L."/>
            <person name="Steele A.D."/>
            <person name="Gui C."/>
            <person name="Meng S."/>
            <person name="Li G."/>
            <person name="Viehrig K."/>
            <person name="Ye F."/>
            <person name="Su P."/>
            <person name="Kiefer A.F."/>
            <person name="Nichols A."/>
            <person name="Cepeda A.J."/>
            <person name="Yan W."/>
            <person name="Fan B."/>
            <person name="Jiang Y."/>
            <person name="Adhikari A."/>
            <person name="Zheng C.-J."/>
            <person name="Schuster L."/>
            <person name="Cowan T.M."/>
            <person name="Smanski M.J."/>
            <person name="Chevrette M.G."/>
            <person name="De Carvalho L.P.S."/>
            <person name="Shen B."/>
        </authorList>
    </citation>
    <scope>NUCLEOTIDE SEQUENCE [LARGE SCALE GENOMIC DNA]</scope>
    <source>
        <strain evidence="2 3">NPDC020863</strain>
    </source>
</reference>
<dbReference type="InterPro" id="IPR011059">
    <property type="entry name" value="Metal-dep_hydrolase_composite"/>
</dbReference>
<accession>A0ABW8M0V4</accession>